<feature type="domain" description="Endonuclease GajA/Old nuclease/RecF-like AAA" evidence="1">
    <location>
        <begin position="1"/>
        <end position="374"/>
    </location>
</feature>
<dbReference type="Gene3D" id="3.40.50.300">
    <property type="entry name" value="P-loop containing nucleotide triphosphate hydrolases"/>
    <property type="match status" value="1"/>
</dbReference>
<dbReference type="EMBL" id="CP016622">
    <property type="protein sequence ID" value="ANZ29629.1"/>
    <property type="molecule type" value="Genomic_DNA"/>
</dbReference>
<accession>A0AAN0YN53</accession>
<evidence type="ECO:0000313" key="3">
    <source>
        <dbReference type="Proteomes" id="UP000093052"/>
    </source>
</evidence>
<name>A0AAN0YN53_PARTM</name>
<proteinExistence type="predicted"/>
<gene>
    <name evidence="2" type="ORF">BCV53_05705</name>
</gene>
<dbReference type="PANTHER" id="PTHR43581">
    <property type="entry name" value="ATP/GTP PHOSPHATASE"/>
    <property type="match status" value="1"/>
</dbReference>
<dbReference type="RefSeq" id="WP_052518196.1">
    <property type="nucleotide sequence ID" value="NZ_CP012712.1"/>
</dbReference>
<sequence length="624" mass="71603">MKLVKVILENFRSYQERTEVEIDNLTAFIGKNDIGKSTILEALEIFFNNNLVKIDPSDACVYSDSKIVKIGCVFTDFPEEIVLDSSSKTDLISEFLVNKDGYLEIIKEYNCGLKNPKEKVMLKAYHPTKPELKDLIHLKNSELKNKVKQLGINTEDIDLRSNVSIRKAIREHYEDLELKEVLIPLETGDAKTIWTQLEKALPIYALFQSDRSSSDQDAEIQDPMKIAIIEALKTVQDDLENIKNTVTKKVLEIANDTLDKLKEIDEELANQLSPRFKNEPKWDKVFNITINGDDDIPINKRGSGVRRLILLNFFRAEAERKKRENQSSSIIYAIEEPETSQHPNNQILLIKALKELAETDNTQVLITTHVPAIASLLPTDSIRFIKKHANGTKQIYSKNTINFDEIAETLGIFPDVNREVKVLICVEGPTDVSFINHVSKLYHEKDSTYPDILNDKRIVIIPLGGNTLKDWVEHKYLRKLGIPEIHFYDLDNKDKPKYQEIVDKINARNDGSKAFMTDKREIENYIAPSLIKQIMNIDVEFDDFDDVPLIVAKALHEKDPNSKPWEQLDDKKIKKKVSSVKKRLSSEVVPAMTYDLLCKQDTNKIFEKLLTEIKMLCSDYIVAR</sequence>
<evidence type="ECO:0000313" key="2">
    <source>
        <dbReference type="EMBL" id="ANZ29629.1"/>
    </source>
</evidence>
<reference evidence="3" key="1">
    <citation type="journal article" date="2016" name="Genome Announc.">
        <title>Complete Genome Sequence of Geobacillus thermoglucosidasius NCIMB 11955, the Progenitor of a Bioethanol Production Strain.</title>
        <authorList>
            <person name="Sheng L."/>
            <person name="Zhang Y."/>
            <person name="Minton N.P."/>
        </authorList>
    </citation>
    <scope>NUCLEOTIDE SEQUENCE [LARGE SCALE GENOMIC DNA]</scope>
    <source>
        <strain evidence="3">NCIMB 11955</strain>
    </source>
</reference>
<dbReference type="InterPro" id="IPR041685">
    <property type="entry name" value="AAA_GajA/Old/RecF-like"/>
</dbReference>
<dbReference type="InterPro" id="IPR051396">
    <property type="entry name" value="Bact_Antivir_Def_Nuclease"/>
</dbReference>
<organism evidence="2 3">
    <name type="scientific">Parageobacillus thermoglucosidasius</name>
    <name type="common">Geobacillus thermoglucosidasius</name>
    <dbReference type="NCBI Taxonomy" id="1426"/>
    <lineage>
        <taxon>Bacteria</taxon>
        <taxon>Bacillati</taxon>
        <taxon>Bacillota</taxon>
        <taxon>Bacilli</taxon>
        <taxon>Bacillales</taxon>
        <taxon>Anoxybacillaceae</taxon>
        <taxon>Parageobacillus</taxon>
    </lineage>
</organism>
<dbReference type="InterPro" id="IPR027417">
    <property type="entry name" value="P-loop_NTPase"/>
</dbReference>
<dbReference type="Pfam" id="PF13175">
    <property type="entry name" value="AAA_15"/>
    <property type="match status" value="1"/>
</dbReference>
<dbReference type="KEGG" id="ptl:AOT13_05695"/>
<dbReference type="GeneID" id="56924959"/>
<dbReference type="PANTHER" id="PTHR43581:SF4">
    <property type="entry name" value="ATP_GTP PHOSPHATASE"/>
    <property type="match status" value="1"/>
</dbReference>
<evidence type="ECO:0000259" key="1">
    <source>
        <dbReference type="Pfam" id="PF13175"/>
    </source>
</evidence>
<dbReference type="AlphaFoldDB" id="A0AAN0YN53"/>
<dbReference type="SUPFAM" id="SSF52540">
    <property type="entry name" value="P-loop containing nucleoside triphosphate hydrolases"/>
    <property type="match status" value="1"/>
</dbReference>
<keyword evidence="3" id="KW-1185">Reference proteome</keyword>
<protein>
    <recommendedName>
        <fullName evidence="1">Endonuclease GajA/Old nuclease/RecF-like AAA domain-containing protein</fullName>
    </recommendedName>
</protein>
<dbReference type="Proteomes" id="UP000093052">
    <property type="component" value="Chromosome"/>
</dbReference>